<feature type="compositionally biased region" description="Low complexity" evidence="2">
    <location>
        <begin position="49"/>
        <end position="61"/>
    </location>
</feature>
<feature type="compositionally biased region" description="Low complexity" evidence="2">
    <location>
        <begin position="21"/>
        <end position="34"/>
    </location>
</feature>
<reference evidence="4" key="1">
    <citation type="submission" date="2014-06" db="EMBL/GenBank/DDBJ databases">
        <authorList>
            <person name="Berkman P.J."/>
        </authorList>
    </citation>
    <scope>NUCLEOTIDE SEQUENCE [LARGE SCALE GENOMIC DNA]</scope>
</reference>
<dbReference type="EMBL" id="CCFA01001006">
    <property type="protein sequence ID" value="CDW96896.1"/>
    <property type="molecule type" value="Genomic_DNA"/>
</dbReference>
<keyword evidence="4" id="KW-1185">Reference proteome</keyword>
<feature type="compositionally biased region" description="Acidic residues" evidence="2">
    <location>
        <begin position="208"/>
        <end position="217"/>
    </location>
</feature>
<evidence type="ECO:0000313" key="3">
    <source>
        <dbReference type="EMBL" id="CDW96896.1"/>
    </source>
</evidence>
<feature type="compositionally biased region" description="Polar residues" evidence="2">
    <location>
        <begin position="1"/>
        <end position="14"/>
    </location>
</feature>
<feature type="coiled-coil region" evidence="1">
    <location>
        <begin position="290"/>
        <end position="317"/>
    </location>
</feature>
<sequence>MSQLDQVPDAQQVSGDKDDSLGLASAQYSQSLQSTRLHSITPSPLHTTNNNRSAIASTRSSTSSARKNFTWKTQDVEGLVSALYNNETYQLALLPSRKTRRDESSNKLRKITFWRSIFVQIFPGSTYVDPDRIKTKVRWLLDTYRKEKKKLSLTGAGFLEGVDPSDPTYIPHALLARKYPWFAKMHEMMSDRFTATPAFLTGSVGIDDSSDGEQDNAMEDRANNNHHGPQSAAPAPSPSPATPSPATPSTPRTSTSAGKRKRGSLEQKISAVAEAYLQAKTERMQYYLKLEEERTKQEKYRFELEQLKIKADKEQKAATIRMLEQQSQLMVQMIHFLGERSPFNFASSSNSNSSTQ</sequence>
<dbReference type="Proteomes" id="UP000242770">
    <property type="component" value="Unassembled WGS sequence"/>
</dbReference>
<keyword evidence="1" id="KW-0175">Coiled coil</keyword>
<organism evidence="3 4">
    <name type="scientific">Sporisorium scitamineum</name>
    <dbReference type="NCBI Taxonomy" id="49012"/>
    <lineage>
        <taxon>Eukaryota</taxon>
        <taxon>Fungi</taxon>
        <taxon>Dikarya</taxon>
        <taxon>Basidiomycota</taxon>
        <taxon>Ustilaginomycotina</taxon>
        <taxon>Ustilaginomycetes</taxon>
        <taxon>Ustilaginales</taxon>
        <taxon>Ustilaginaceae</taxon>
        <taxon>Sporisorium</taxon>
    </lineage>
</organism>
<feature type="compositionally biased region" description="Pro residues" evidence="2">
    <location>
        <begin position="235"/>
        <end position="248"/>
    </location>
</feature>
<evidence type="ECO:0000313" key="4">
    <source>
        <dbReference type="Proteomes" id="UP000242770"/>
    </source>
</evidence>
<evidence type="ECO:0000256" key="1">
    <source>
        <dbReference type="SAM" id="Coils"/>
    </source>
</evidence>
<name>A0A0F7S3G3_9BASI</name>
<feature type="compositionally biased region" description="Polar residues" evidence="2">
    <location>
        <begin position="35"/>
        <end position="48"/>
    </location>
</feature>
<gene>
    <name evidence="3" type="primary">SSCI19450.1</name>
</gene>
<evidence type="ECO:0000256" key="2">
    <source>
        <dbReference type="SAM" id="MobiDB-lite"/>
    </source>
</evidence>
<feature type="region of interest" description="Disordered" evidence="2">
    <location>
        <begin position="1"/>
        <end position="61"/>
    </location>
</feature>
<proteinExistence type="predicted"/>
<protein>
    <submittedName>
        <fullName evidence="3">Uncharacterized protein</fullName>
    </submittedName>
</protein>
<dbReference type="AlphaFoldDB" id="A0A0F7S3G3"/>
<accession>A0A0F7S3G3</accession>
<feature type="region of interest" description="Disordered" evidence="2">
    <location>
        <begin position="204"/>
        <end position="265"/>
    </location>
</feature>